<organism evidence="4 5">
    <name type="scientific">Diaphorina citri</name>
    <name type="common">Asian citrus psyllid</name>
    <dbReference type="NCBI Taxonomy" id="121845"/>
    <lineage>
        <taxon>Eukaryota</taxon>
        <taxon>Metazoa</taxon>
        <taxon>Ecdysozoa</taxon>
        <taxon>Arthropoda</taxon>
        <taxon>Hexapoda</taxon>
        <taxon>Insecta</taxon>
        <taxon>Pterygota</taxon>
        <taxon>Neoptera</taxon>
        <taxon>Paraneoptera</taxon>
        <taxon>Hemiptera</taxon>
        <taxon>Sternorrhyncha</taxon>
        <taxon>Psylloidea</taxon>
        <taxon>Psyllidae</taxon>
        <taxon>Diaphorininae</taxon>
        <taxon>Diaphorina</taxon>
    </lineage>
</organism>
<dbReference type="Proteomes" id="UP000079169">
    <property type="component" value="Unplaced"/>
</dbReference>
<dbReference type="InterPro" id="IPR039762">
    <property type="entry name" value="Nmd2/UPF2"/>
</dbReference>
<sequence length="1083" mass="127285">MQQLSPVHFGYMDSVQVSRRLLRAVVYISVSKPSVCHWLVIFLEKILWCFIFIILHIQISQVAFNNPDFNFNQESFVSSAMSTVPGVLNIQAYSDRIENEEREMLVKYISVLEDKNHKKEIWWQTNKNNNGTKFDSKNLKSNLKRNNVFIKKLKQFSSEQLETALKDINNLNLSKYLSEIIEALIHCKLKVSDISAAVKVSSELHLIYSDFASDYLEYWKKYLDLYENSPVFNRHKYKVDLILFCELIISGIFHNKESLDILYNTLCSLVRADLTAHKNIDIIFNFCKYCGEDFVGAVPRNIRILSNKYNIEVPSGRLISPNFQVKVKNLLKEYYDSLSLSLKHTFEIISTLEKRYNDHLLEKGDVHPDKLKQLESFKKEFAALNYYTDKISDLVDFTKPLLKKTACENLCSDIQGMTREQLIFEVWGDEATEKFYNELPNVEEYLLLTSKDSDPDFELNVYQQVTEETLNEEISADEFVTEVFNQDEEEWNDKADKDEDKATAQLHVFLNNLSSCLNQYMIDTCAIEFLITYDSKQARNKLVEYFYALPRTRYDLFPFICRFLAIVNQVHPDIAKKIADKYYKQFRYLIVKKDQIRLENKIKNVKIISELLKFKLFSSIYGLFCLKLLLNDFSHHHIEMACVFLENCGKYLYFSPENHFRTKSYLEQMLVRKNNVILDLKYKNMIDSIYHLIIPMKEVNVSPSVRKARPVVHEFIRHVIYTKLDQDTLVLAQDLIEKLNWNDVKTERYIIKCLSNPNNIKFDKINIMAKLVQSLSEEYEEQMIQVVDNVLEDIRLGLEVMDKAMSQRRIAMVAYLGELYIHCDLVEKDTIITTLYSIITHLVDLEPADDLSRVVLVLTLLDTCCNYFPHSVLQKELRYFIIYFQNYFLYKSQRWDTQSSRFPILLLQQRYEETIHKLYPNMKLFHCLDESMSAVQKIFLDISQKYNLNLGKMNCLISNHIQDSPCEAISNNVEHTEEGDALAEAYDQLVSNSMKRRADVSVNSHLKDITIPVIKKPQNEMETQFFMLIRKANHKPMLKEISVPSDSEIVTTFKSSQKSWEDEMYHVKQITLRYNKRIQQESE</sequence>
<evidence type="ECO:0000313" key="4">
    <source>
        <dbReference type="Proteomes" id="UP000079169"/>
    </source>
</evidence>
<dbReference type="PANTHER" id="PTHR12839">
    <property type="entry name" value="NONSENSE-MEDIATED MRNA DECAY PROTEIN 2 UP-FRAMESHIFT SUPPRESSOR 2"/>
    <property type="match status" value="1"/>
</dbReference>
<evidence type="ECO:0000256" key="1">
    <source>
        <dbReference type="ARBA" id="ARBA00004496"/>
    </source>
</evidence>
<dbReference type="PANTHER" id="PTHR12839:SF7">
    <property type="entry name" value="REGULATOR OF NONSENSE TRANSCRIPTS 2"/>
    <property type="match status" value="1"/>
</dbReference>
<dbReference type="GeneID" id="103506359"/>
<dbReference type="STRING" id="121845.A0A3Q0ISA5"/>
<dbReference type="Pfam" id="PF04050">
    <property type="entry name" value="Upf2"/>
    <property type="match status" value="1"/>
</dbReference>
<dbReference type="KEGG" id="dci:103506359"/>
<proteinExistence type="predicted"/>
<dbReference type="GO" id="GO:0000184">
    <property type="term" value="P:nuclear-transcribed mRNA catabolic process, nonsense-mediated decay"/>
    <property type="evidence" value="ECO:0007669"/>
    <property type="project" value="InterPro"/>
</dbReference>
<dbReference type="Pfam" id="PF02854">
    <property type="entry name" value="MIF4G"/>
    <property type="match status" value="3"/>
</dbReference>
<dbReference type="InterPro" id="IPR016024">
    <property type="entry name" value="ARM-type_fold"/>
</dbReference>
<evidence type="ECO:0000259" key="3">
    <source>
        <dbReference type="SMART" id="SM00543"/>
    </source>
</evidence>
<dbReference type="Gene3D" id="1.25.40.180">
    <property type="match status" value="3"/>
</dbReference>
<dbReference type="InterPro" id="IPR007193">
    <property type="entry name" value="Upf2/Nmd2_C"/>
</dbReference>
<dbReference type="GO" id="GO:0003723">
    <property type="term" value="F:RNA binding"/>
    <property type="evidence" value="ECO:0007669"/>
    <property type="project" value="InterPro"/>
</dbReference>
<name>A0A3Q0ISA5_DIACI</name>
<protein>
    <submittedName>
        <fullName evidence="5">Regulator of nonsense transcripts 2-like</fullName>
    </submittedName>
</protein>
<dbReference type="RefSeq" id="XP_026677230.1">
    <property type="nucleotide sequence ID" value="XM_026821429.1"/>
</dbReference>
<dbReference type="AlphaFoldDB" id="A0A3Q0ISA5"/>
<evidence type="ECO:0000313" key="5">
    <source>
        <dbReference type="RefSeq" id="XP_026677230.1"/>
    </source>
</evidence>
<reference evidence="5" key="1">
    <citation type="submission" date="2025-08" db="UniProtKB">
        <authorList>
            <consortium name="RefSeq"/>
        </authorList>
    </citation>
    <scope>IDENTIFICATION</scope>
</reference>
<dbReference type="GO" id="GO:0035145">
    <property type="term" value="C:exon-exon junction complex"/>
    <property type="evidence" value="ECO:0007669"/>
    <property type="project" value="TreeGrafter"/>
</dbReference>
<gene>
    <name evidence="5" type="primary">LOC103506359</name>
</gene>
<keyword evidence="4" id="KW-1185">Reference proteome</keyword>
<evidence type="ECO:0000256" key="2">
    <source>
        <dbReference type="ARBA" id="ARBA00022490"/>
    </source>
</evidence>
<dbReference type="PaxDb" id="121845-A0A3Q0ISA5"/>
<dbReference type="GO" id="GO:0005737">
    <property type="term" value="C:cytoplasm"/>
    <property type="evidence" value="ECO:0007669"/>
    <property type="project" value="UniProtKB-SubCell"/>
</dbReference>
<dbReference type="SUPFAM" id="SSF48371">
    <property type="entry name" value="ARM repeat"/>
    <property type="match status" value="3"/>
</dbReference>
<comment type="subcellular location">
    <subcellularLocation>
        <location evidence="1">Cytoplasm</location>
    </subcellularLocation>
</comment>
<keyword evidence="2" id="KW-0963">Cytoplasm</keyword>
<feature type="domain" description="MIF4G" evidence="3">
    <location>
        <begin position="143"/>
        <end position="341"/>
    </location>
</feature>
<feature type="domain" description="MIF4G" evidence="3">
    <location>
        <begin position="507"/>
        <end position="696"/>
    </location>
</feature>
<feature type="domain" description="MIF4G" evidence="3">
    <location>
        <begin position="714"/>
        <end position="923"/>
    </location>
</feature>
<dbReference type="SMART" id="SM00543">
    <property type="entry name" value="MIF4G"/>
    <property type="match status" value="3"/>
</dbReference>
<dbReference type="InterPro" id="IPR003890">
    <property type="entry name" value="MIF4G-like_typ-3"/>
</dbReference>
<accession>A0A3Q0ISA5</accession>